<evidence type="ECO:0000256" key="2">
    <source>
        <dbReference type="SAM" id="MobiDB-lite"/>
    </source>
</evidence>
<feature type="region of interest" description="Disordered" evidence="2">
    <location>
        <begin position="72"/>
        <end position="93"/>
    </location>
</feature>
<comment type="caution">
    <text evidence="3">The sequence shown here is derived from an EMBL/GenBank/DDBJ whole genome shotgun (WGS) entry which is preliminary data.</text>
</comment>
<evidence type="ECO:0008006" key="5">
    <source>
        <dbReference type="Google" id="ProtNLM"/>
    </source>
</evidence>
<dbReference type="RefSeq" id="WP_230271991.1">
    <property type="nucleotide sequence ID" value="NZ_JAJKFW010000012.1"/>
</dbReference>
<sequence length="191" mass="21813">MSSFLIVKDAVKYCGKSESTLKRLIREIIADPNHEDRSLIDPGHDDLEAKKEAGEPYVWKIHTDLLDKRYGADESASASPASKPKAETDSANETIVSLLREQLETKDRQIETLEKQLDRKDDQISSQNERMREQNILMKDLQQRLSIAAPGQQADVVNSQPVKEGSDSTKKDAEKSSIWTREFRLFRRRQS</sequence>
<evidence type="ECO:0000313" key="4">
    <source>
        <dbReference type="Proteomes" id="UP001430306"/>
    </source>
</evidence>
<name>A0ABS8NDP4_9BACT</name>
<evidence type="ECO:0000313" key="3">
    <source>
        <dbReference type="EMBL" id="MCC9641658.1"/>
    </source>
</evidence>
<keyword evidence="4" id="KW-1185">Reference proteome</keyword>
<accession>A0ABS8NDP4</accession>
<organism evidence="3 4">
    <name type="scientific">Rhodopirellula halodulae</name>
    <dbReference type="NCBI Taxonomy" id="2894198"/>
    <lineage>
        <taxon>Bacteria</taxon>
        <taxon>Pseudomonadati</taxon>
        <taxon>Planctomycetota</taxon>
        <taxon>Planctomycetia</taxon>
        <taxon>Pirellulales</taxon>
        <taxon>Pirellulaceae</taxon>
        <taxon>Rhodopirellula</taxon>
    </lineage>
</organism>
<dbReference type="Gene3D" id="1.20.5.340">
    <property type="match status" value="1"/>
</dbReference>
<feature type="compositionally biased region" description="Basic and acidic residues" evidence="2">
    <location>
        <begin position="164"/>
        <end position="175"/>
    </location>
</feature>
<reference evidence="3" key="1">
    <citation type="submission" date="2021-11" db="EMBL/GenBank/DDBJ databases">
        <title>Genome sequence.</title>
        <authorList>
            <person name="Sun Q."/>
        </authorList>
    </citation>
    <scope>NUCLEOTIDE SEQUENCE</scope>
    <source>
        <strain evidence="3">JC740</strain>
    </source>
</reference>
<keyword evidence="1" id="KW-0175">Coiled coil</keyword>
<dbReference type="EMBL" id="JAJKFW010000012">
    <property type="protein sequence ID" value="MCC9641658.1"/>
    <property type="molecule type" value="Genomic_DNA"/>
</dbReference>
<feature type="coiled-coil region" evidence="1">
    <location>
        <begin position="96"/>
        <end position="144"/>
    </location>
</feature>
<feature type="region of interest" description="Disordered" evidence="2">
    <location>
        <begin position="147"/>
        <end position="175"/>
    </location>
</feature>
<protein>
    <recommendedName>
        <fullName evidence="5">Chromosome partition protein Smc</fullName>
    </recommendedName>
</protein>
<proteinExistence type="predicted"/>
<gene>
    <name evidence="3" type="ORF">LOC71_05180</name>
</gene>
<evidence type="ECO:0000256" key="1">
    <source>
        <dbReference type="SAM" id="Coils"/>
    </source>
</evidence>
<dbReference type="Proteomes" id="UP001430306">
    <property type="component" value="Unassembled WGS sequence"/>
</dbReference>